<sequence length="357" mass="38259">MAKRGMNVTSTLSRRRFGQLAAGIAAAATLAKPAILRAQSADVVKMGWFNTTTVSAQIAHVLMRTDIAARNGLRMNMIQLNASPAVNEAIVSNAADVGTLSDFAAVTTMAVGAPVTTIASQARFRSAVLVTKKSGITDVAGLKGKQVYGTFGITAFQNAQEAMIKAGLTPGRDMTFVNVGPAELADAVGAQRIDAFFTYDPFVTFFENAGFAQVVSENLTPVIVLTANNRFFKDRPEVAERFLLANSQALYFASQNHDLVNGWFRSLEPAKNIPEAVLEKASGYDPAWNAKAPTDIKAALSEEQIRKLNQLAEWGVEAKLLPRLPDVSKFVDTTIAGKVDAAFATQNFDPKTVKIVG</sequence>
<organism evidence="2 3">
    <name type="scientific">Azospirillum brasilense</name>
    <dbReference type="NCBI Taxonomy" id="192"/>
    <lineage>
        <taxon>Bacteria</taxon>
        <taxon>Pseudomonadati</taxon>
        <taxon>Pseudomonadota</taxon>
        <taxon>Alphaproteobacteria</taxon>
        <taxon>Rhodospirillales</taxon>
        <taxon>Azospirillaceae</taxon>
        <taxon>Azospirillum</taxon>
    </lineage>
</organism>
<dbReference type="SUPFAM" id="SSF53850">
    <property type="entry name" value="Periplasmic binding protein-like II"/>
    <property type="match status" value="1"/>
</dbReference>
<evidence type="ECO:0000313" key="2">
    <source>
        <dbReference type="EMBL" id="OYD84925.1"/>
    </source>
</evidence>
<feature type="domain" description="SsuA/THI5-like" evidence="1">
    <location>
        <begin position="70"/>
        <end position="256"/>
    </location>
</feature>
<proteinExistence type="predicted"/>
<geneLocation type="plasmid" evidence="2">
    <name>unnamed</name>
</geneLocation>
<dbReference type="PANTHER" id="PTHR30024">
    <property type="entry name" value="ALIPHATIC SULFONATES-BINDING PROTEIN-RELATED"/>
    <property type="match status" value="1"/>
</dbReference>
<dbReference type="Proteomes" id="UP000215367">
    <property type="component" value="Unassembled WGS sequence"/>
</dbReference>
<name>A0A235HIB4_AZOBR</name>
<accession>A0A235HIB4</accession>
<gene>
    <name evidence="2" type="ORF">CHT98_08485</name>
</gene>
<evidence type="ECO:0000259" key="1">
    <source>
        <dbReference type="Pfam" id="PF09084"/>
    </source>
</evidence>
<dbReference type="PROSITE" id="PS51318">
    <property type="entry name" value="TAT"/>
    <property type="match status" value="1"/>
</dbReference>
<dbReference type="AlphaFoldDB" id="A0A235HIB4"/>
<dbReference type="Pfam" id="PF09084">
    <property type="entry name" value="NMT1"/>
    <property type="match status" value="1"/>
</dbReference>
<comment type="caution">
    <text evidence="2">The sequence shown here is derived from an EMBL/GenBank/DDBJ whole genome shotgun (WGS) entry which is preliminary data.</text>
</comment>
<dbReference type="EMBL" id="NOWT01000005">
    <property type="protein sequence ID" value="OYD84925.1"/>
    <property type="molecule type" value="Genomic_DNA"/>
</dbReference>
<dbReference type="InterPro" id="IPR006311">
    <property type="entry name" value="TAT_signal"/>
</dbReference>
<evidence type="ECO:0000313" key="3">
    <source>
        <dbReference type="Proteomes" id="UP000215367"/>
    </source>
</evidence>
<protein>
    <submittedName>
        <fullName evidence="2">Sulfonate ABC transporter substrate-binding protein</fullName>
    </submittedName>
</protein>
<keyword evidence="2" id="KW-0614">Plasmid</keyword>
<reference evidence="2 3" key="1">
    <citation type="submission" date="2017-07" db="EMBL/GenBank/DDBJ databases">
        <title>Whole genome sequence of Azospirillum brasilense 2A1, a potential biofertilizer strain.</title>
        <authorList>
            <person name="Fontana C.A."/>
            <person name="Toffoli L.M."/>
            <person name="Salazar S.M."/>
            <person name="Puglisi E."/>
            <person name="Pedraza R."/>
            <person name="Bassi D."/>
            <person name="Cocconcelli P.S."/>
        </authorList>
    </citation>
    <scope>NUCLEOTIDE SEQUENCE [LARGE SCALE GENOMIC DNA]</scope>
    <source>
        <strain evidence="2 3">2A1</strain>
        <plasmid evidence="2">unnamed</plasmid>
    </source>
</reference>
<dbReference type="Gene3D" id="3.40.190.10">
    <property type="entry name" value="Periplasmic binding protein-like II"/>
    <property type="match status" value="2"/>
</dbReference>
<dbReference type="InterPro" id="IPR015168">
    <property type="entry name" value="SsuA/THI5"/>
</dbReference>